<proteinExistence type="predicted"/>
<feature type="domain" description="Toxin SymE-like" evidence="1">
    <location>
        <begin position="2"/>
        <end position="34"/>
    </location>
</feature>
<sequence length="38" mass="4275">MPQIRVQGKWLEELGFESGSEINIECLDGKLIITGEKL</sequence>
<evidence type="ECO:0000259" key="1">
    <source>
        <dbReference type="Pfam" id="PF08845"/>
    </source>
</evidence>
<dbReference type="EMBL" id="JAJCIS010000003">
    <property type="protein sequence ID" value="MCB7387186.1"/>
    <property type="molecule type" value="Genomic_DNA"/>
</dbReference>
<keyword evidence="3" id="KW-1185">Reference proteome</keyword>
<gene>
    <name evidence="2" type="ORF">LIZ65_07765</name>
</gene>
<reference evidence="2 3" key="1">
    <citation type="submission" date="2021-10" db="EMBL/GenBank/DDBJ databases">
        <title>Collection of gut derived symbiotic bacterial strains cultured from healthy donors.</title>
        <authorList>
            <person name="Lin H."/>
            <person name="Littmann E."/>
            <person name="Kohout C."/>
            <person name="Pamer E.G."/>
        </authorList>
    </citation>
    <scope>NUCLEOTIDE SEQUENCE [LARGE SCALE GENOMIC DNA]</scope>
    <source>
        <strain evidence="2 3">DFI.1.165</strain>
    </source>
</reference>
<comment type="caution">
    <text evidence="2">The sequence shown here is derived from an EMBL/GenBank/DDBJ whole genome shotgun (WGS) entry which is preliminary data.</text>
</comment>
<dbReference type="InterPro" id="IPR014944">
    <property type="entry name" value="Toxin_SymE-like"/>
</dbReference>
<dbReference type="Proteomes" id="UP001299546">
    <property type="component" value="Unassembled WGS sequence"/>
</dbReference>
<evidence type="ECO:0000313" key="3">
    <source>
        <dbReference type="Proteomes" id="UP001299546"/>
    </source>
</evidence>
<evidence type="ECO:0000313" key="2">
    <source>
        <dbReference type="EMBL" id="MCB7387186.1"/>
    </source>
</evidence>
<dbReference type="RefSeq" id="WP_154670235.1">
    <property type="nucleotide sequence ID" value="NZ_JAJCIR010000003.1"/>
</dbReference>
<dbReference type="Pfam" id="PF08845">
    <property type="entry name" value="SymE_toxin"/>
    <property type="match status" value="1"/>
</dbReference>
<organism evidence="2 3">
    <name type="scientific">Bariatricus massiliensis</name>
    <dbReference type="NCBI Taxonomy" id="1745713"/>
    <lineage>
        <taxon>Bacteria</taxon>
        <taxon>Bacillati</taxon>
        <taxon>Bacillota</taxon>
        <taxon>Clostridia</taxon>
        <taxon>Lachnospirales</taxon>
        <taxon>Lachnospiraceae</taxon>
        <taxon>Bariatricus</taxon>
    </lineage>
</organism>
<name>A0ABS8DFK7_9FIRM</name>
<protein>
    <submittedName>
        <fullName evidence="2">Type I toxin-antitoxin system SymE family toxin</fullName>
    </submittedName>
</protein>
<accession>A0ABS8DFK7</accession>